<evidence type="ECO:0000313" key="1">
    <source>
        <dbReference type="EMBL" id="MCI16994.1"/>
    </source>
</evidence>
<feature type="non-terminal residue" evidence="1">
    <location>
        <position position="79"/>
    </location>
</feature>
<accession>A0A392PYS1</accession>
<reference evidence="1 2" key="1">
    <citation type="journal article" date="2018" name="Front. Plant Sci.">
        <title>Red Clover (Trifolium pratense) and Zigzag Clover (T. medium) - A Picture of Genomic Similarities and Differences.</title>
        <authorList>
            <person name="Dluhosova J."/>
            <person name="Istvanek J."/>
            <person name="Nedelnik J."/>
            <person name="Repkova J."/>
        </authorList>
    </citation>
    <scope>NUCLEOTIDE SEQUENCE [LARGE SCALE GENOMIC DNA]</scope>
    <source>
        <strain evidence="2">cv. 10/8</strain>
        <tissue evidence="1">Leaf</tissue>
    </source>
</reference>
<dbReference type="EMBL" id="LXQA010103397">
    <property type="protein sequence ID" value="MCI16994.1"/>
    <property type="molecule type" value="Genomic_DNA"/>
</dbReference>
<sequence length="79" mass="9077">MVYPLRSFLTDVTTDGTHINFPLNTEMSCTRIAGSCDGIICLTQYNDLLRRDSSDRAVLWNPSIRKYKILPSLNYPHKE</sequence>
<protein>
    <submittedName>
        <fullName evidence="1">F-box/kelch-repeat protein</fullName>
    </submittedName>
</protein>
<proteinExistence type="predicted"/>
<evidence type="ECO:0000313" key="2">
    <source>
        <dbReference type="Proteomes" id="UP000265520"/>
    </source>
</evidence>
<keyword evidence="2" id="KW-1185">Reference proteome</keyword>
<dbReference type="AlphaFoldDB" id="A0A392PYS1"/>
<name>A0A392PYS1_9FABA</name>
<dbReference type="Proteomes" id="UP000265520">
    <property type="component" value="Unassembled WGS sequence"/>
</dbReference>
<organism evidence="1 2">
    <name type="scientific">Trifolium medium</name>
    <dbReference type="NCBI Taxonomy" id="97028"/>
    <lineage>
        <taxon>Eukaryota</taxon>
        <taxon>Viridiplantae</taxon>
        <taxon>Streptophyta</taxon>
        <taxon>Embryophyta</taxon>
        <taxon>Tracheophyta</taxon>
        <taxon>Spermatophyta</taxon>
        <taxon>Magnoliopsida</taxon>
        <taxon>eudicotyledons</taxon>
        <taxon>Gunneridae</taxon>
        <taxon>Pentapetalae</taxon>
        <taxon>rosids</taxon>
        <taxon>fabids</taxon>
        <taxon>Fabales</taxon>
        <taxon>Fabaceae</taxon>
        <taxon>Papilionoideae</taxon>
        <taxon>50 kb inversion clade</taxon>
        <taxon>NPAAA clade</taxon>
        <taxon>Hologalegina</taxon>
        <taxon>IRL clade</taxon>
        <taxon>Trifolieae</taxon>
        <taxon>Trifolium</taxon>
    </lineage>
</organism>
<comment type="caution">
    <text evidence="1">The sequence shown here is derived from an EMBL/GenBank/DDBJ whole genome shotgun (WGS) entry which is preliminary data.</text>
</comment>